<gene>
    <name evidence="2" type="ORF">SpAn4DRAFT_2287</name>
</gene>
<name>A0A0U1L0H9_9FIRM</name>
<evidence type="ECO:0000256" key="1">
    <source>
        <dbReference type="SAM" id="MobiDB-lite"/>
    </source>
</evidence>
<evidence type="ECO:0000313" key="3">
    <source>
        <dbReference type="Proteomes" id="UP000049855"/>
    </source>
</evidence>
<proteinExistence type="predicted"/>
<organism evidence="2 3">
    <name type="scientific">Sporomusa ovata</name>
    <dbReference type="NCBI Taxonomy" id="2378"/>
    <lineage>
        <taxon>Bacteria</taxon>
        <taxon>Bacillati</taxon>
        <taxon>Bacillota</taxon>
        <taxon>Negativicutes</taxon>
        <taxon>Selenomonadales</taxon>
        <taxon>Sporomusaceae</taxon>
        <taxon>Sporomusa</taxon>
    </lineage>
</organism>
<evidence type="ECO:0000313" key="2">
    <source>
        <dbReference type="EMBL" id="CQR73055.1"/>
    </source>
</evidence>
<feature type="region of interest" description="Disordered" evidence="1">
    <location>
        <begin position="1"/>
        <end position="20"/>
    </location>
</feature>
<sequence length="48" mass="5490">MDLACPMSRKAPMMPATENTMRSMKISFDSKLKRTDPVVRHCEKAGKY</sequence>
<reference evidence="3" key="1">
    <citation type="submission" date="2015-03" db="EMBL/GenBank/DDBJ databases">
        <authorList>
            <person name="Nijsse Bart"/>
        </authorList>
    </citation>
    <scope>NUCLEOTIDE SEQUENCE [LARGE SCALE GENOMIC DNA]</scope>
</reference>
<keyword evidence="3" id="KW-1185">Reference proteome</keyword>
<accession>A0A0U1L0H9</accession>
<dbReference type="EMBL" id="CTRP01000012">
    <property type="protein sequence ID" value="CQR73055.1"/>
    <property type="molecule type" value="Genomic_DNA"/>
</dbReference>
<protein>
    <submittedName>
        <fullName evidence="2">Uncharacterized protein</fullName>
    </submittedName>
</protein>
<dbReference type="AlphaFoldDB" id="A0A0U1L0H9"/>
<dbReference type="Proteomes" id="UP000049855">
    <property type="component" value="Unassembled WGS sequence"/>
</dbReference>